<dbReference type="SUPFAM" id="SSF63817">
    <property type="entry name" value="Sortase"/>
    <property type="match status" value="1"/>
</dbReference>
<evidence type="ECO:0000313" key="2">
    <source>
        <dbReference type="EMBL" id="ATL90542.1"/>
    </source>
</evidence>
<organism evidence="2 3">
    <name type="scientific">Faecalibacterium prausnitzii</name>
    <dbReference type="NCBI Taxonomy" id="853"/>
    <lineage>
        <taxon>Bacteria</taxon>
        <taxon>Bacillati</taxon>
        <taxon>Bacillota</taxon>
        <taxon>Clostridia</taxon>
        <taxon>Eubacteriales</taxon>
        <taxon>Oscillospiraceae</taxon>
        <taxon>Faecalibacterium</taxon>
    </lineage>
</organism>
<proteinExistence type="predicted"/>
<name>A0A291TBM4_9FIRM</name>
<dbReference type="InterPro" id="IPR009835">
    <property type="entry name" value="SrtB"/>
</dbReference>
<reference evidence="2 3" key="1">
    <citation type="submission" date="2017-10" db="EMBL/GenBank/DDBJ databases">
        <title>Complete Genome Sequence of Faecalibacterium prausnitzii isolated from the gut of healthy adult Indian.</title>
        <authorList>
            <person name="Bag S."/>
            <person name="Ghosh T.S."/>
            <person name="Das B."/>
        </authorList>
    </citation>
    <scope>NUCLEOTIDE SEQUENCE [LARGE SCALE GENOMIC DNA]</scope>
    <source>
        <strain evidence="2 3">Indica</strain>
    </source>
</reference>
<feature type="transmembrane region" description="Helical" evidence="1">
    <location>
        <begin position="16"/>
        <end position="38"/>
    </location>
</feature>
<accession>A0A291TBM4</accession>
<dbReference type="Gene3D" id="2.40.260.10">
    <property type="entry name" value="Sortase"/>
    <property type="match status" value="1"/>
</dbReference>
<dbReference type="EMBL" id="CP023819">
    <property type="protein sequence ID" value="ATL90542.1"/>
    <property type="molecule type" value="Genomic_DNA"/>
</dbReference>
<dbReference type="InterPro" id="IPR023365">
    <property type="entry name" value="Sortase_dom-sf"/>
</dbReference>
<dbReference type="CDD" id="cd05826">
    <property type="entry name" value="Sortase_B"/>
    <property type="match status" value="1"/>
</dbReference>
<gene>
    <name evidence="2" type="primary">srtB</name>
    <name evidence="2" type="ORF">CRH10_09655</name>
</gene>
<keyword evidence="1" id="KW-0812">Transmembrane</keyword>
<evidence type="ECO:0000256" key="1">
    <source>
        <dbReference type="SAM" id="Phobius"/>
    </source>
</evidence>
<keyword evidence="1" id="KW-1133">Transmembrane helix</keyword>
<evidence type="ECO:0000313" key="3">
    <source>
        <dbReference type="Proteomes" id="UP000223709"/>
    </source>
</evidence>
<dbReference type="AlphaFoldDB" id="A0A291TBM4"/>
<sequence>MGCINWQRKALRAADFLVSTVVVLFLVVAGAYSAYALWDNSQVYAAADNVQAELLQFKPKAGADNSASFEELLGINPDVCAWVTLDNTAIDYPVVQGEDNFTYVNTDVYGDFSLAGSIFLDVNCDKNFTDPYSLLYGHHMEESKMFGDLDLYKDAEFFAENTTGELILPDRTYDLKTFACLLVPSSESAIFQPQRWDSDLQGLYTFAQENALNLNTETLAAMKAAGDDAQVLALSTCSTEFTDARTILLAWMIPSASDS</sequence>
<keyword evidence="1" id="KW-0472">Membrane</keyword>
<protein>
    <submittedName>
        <fullName evidence="2">SrtB family sortase</fullName>
    </submittedName>
</protein>
<dbReference type="NCBIfam" id="TIGR03064">
    <property type="entry name" value="sortase_srtB"/>
    <property type="match status" value="1"/>
</dbReference>
<dbReference type="Proteomes" id="UP000223709">
    <property type="component" value="Chromosome"/>
</dbReference>